<evidence type="ECO:0000313" key="3">
    <source>
        <dbReference type="EMBL" id="KAL3630431.1"/>
    </source>
</evidence>
<dbReference type="Gene3D" id="1.25.40.10">
    <property type="entry name" value="Tetratricopeptide repeat domain"/>
    <property type="match status" value="4"/>
</dbReference>
<accession>A0ABD3CND8</accession>
<dbReference type="PANTHER" id="PTHR47926">
    <property type="entry name" value="PENTATRICOPEPTIDE REPEAT-CONTAINING PROTEIN"/>
    <property type="match status" value="1"/>
</dbReference>
<dbReference type="Pfam" id="PF20431">
    <property type="entry name" value="E_motif"/>
    <property type="match status" value="1"/>
</dbReference>
<dbReference type="InterPro" id="IPR046848">
    <property type="entry name" value="E_motif"/>
</dbReference>
<evidence type="ECO:0000256" key="2">
    <source>
        <dbReference type="PROSITE-ProRule" id="PRU00708"/>
    </source>
</evidence>
<protein>
    <recommendedName>
        <fullName evidence="5">Pentatricopeptide repeat-containing protein</fullName>
    </recommendedName>
</protein>
<dbReference type="InterPro" id="IPR011990">
    <property type="entry name" value="TPR-like_helical_dom_sf"/>
</dbReference>
<dbReference type="PROSITE" id="PS51375">
    <property type="entry name" value="PPR"/>
    <property type="match status" value="3"/>
</dbReference>
<proteinExistence type="predicted"/>
<gene>
    <name evidence="3" type="ORF">CASFOL_023415</name>
</gene>
<dbReference type="AlphaFoldDB" id="A0ABD3CND8"/>
<name>A0ABD3CND8_9LAMI</name>
<comment type="caution">
    <text evidence="3">The sequence shown here is derived from an EMBL/GenBank/DDBJ whole genome shotgun (WGS) entry which is preliminary data.</text>
</comment>
<dbReference type="NCBIfam" id="TIGR00756">
    <property type="entry name" value="PPR"/>
    <property type="match status" value="3"/>
</dbReference>
<feature type="repeat" description="PPR" evidence="2">
    <location>
        <begin position="223"/>
        <end position="257"/>
    </location>
</feature>
<keyword evidence="1" id="KW-0677">Repeat</keyword>
<reference evidence="4" key="1">
    <citation type="journal article" date="2024" name="IScience">
        <title>Strigolactones Initiate the Formation of Haustorium-like Structures in Castilleja.</title>
        <authorList>
            <person name="Buerger M."/>
            <person name="Peterson D."/>
            <person name="Chory J."/>
        </authorList>
    </citation>
    <scope>NUCLEOTIDE SEQUENCE [LARGE SCALE GENOMIC DNA]</scope>
</reference>
<evidence type="ECO:0000313" key="4">
    <source>
        <dbReference type="Proteomes" id="UP001632038"/>
    </source>
</evidence>
<dbReference type="InterPro" id="IPR002885">
    <property type="entry name" value="PPR_rpt"/>
</dbReference>
<dbReference type="EMBL" id="JAVIJP010000032">
    <property type="protein sequence ID" value="KAL3630431.1"/>
    <property type="molecule type" value="Genomic_DNA"/>
</dbReference>
<sequence length="543" mass="62754">MKPFIYHSQMPFKNLFPQPRIKLIKHLHKTINFSSQPNSSNWVHHNQLFERHPRLKILEEQCNKTFHHLQQLLSYVFVSGLHRNPFVMSRILYFGLIELERANRVKISDFGVRIFNIIEKPNTFSWNTMIRFFAEFDSVIALSYYIKMLRQYIFPDKYTFTFLLQACGPSFDLCLVQQIHCHIHKLVFRDNLHVKNSLLSAYLVTSDSETHARLVFDEMSDRDIVTWTCLISGLVSQSNHHKALRVFRDLLANDDRQTRPNPVTIVSTMSACANLGSTDLTKCLHSYLEKSGWLELDVSVINSLTDAYAKSGDLYSLRKVFDAIQTSKRDLYSWTAIISGYAMHGRGLEALNIFSQMEKKHGLIPDDVTFVSILSACAHSGLVEQGLRVFYSMITKYRIEPNLKHYGCIVDLLGRAGMVERAYNIVENMPMEPNLAILGSLLNGCRLHNNLEFGKRVLRKIEKLNERGGVDVLLSNIYANENDWGEVINVRKEMRERVKVKPPGRSWIQIKDEVHEFIPRNETDPKAVELHVVIEGLEKLSRL</sequence>
<organism evidence="3 4">
    <name type="scientific">Castilleja foliolosa</name>
    <dbReference type="NCBI Taxonomy" id="1961234"/>
    <lineage>
        <taxon>Eukaryota</taxon>
        <taxon>Viridiplantae</taxon>
        <taxon>Streptophyta</taxon>
        <taxon>Embryophyta</taxon>
        <taxon>Tracheophyta</taxon>
        <taxon>Spermatophyta</taxon>
        <taxon>Magnoliopsida</taxon>
        <taxon>eudicotyledons</taxon>
        <taxon>Gunneridae</taxon>
        <taxon>Pentapetalae</taxon>
        <taxon>asterids</taxon>
        <taxon>lamiids</taxon>
        <taxon>Lamiales</taxon>
        <taxon>Orobanchaceae</taxon>
        <taxon>Pedicularideae</taxon>
        <taxon>Castillejinae</taxon>
        <taxon>Castilleja</taxon>
    </lineage>
</organism>
<dbReference type="Pfam" id="PF13041">
    <property type="entry name" value="PPR_2"/>
    <property type="match status" value="1"/>
</dbReference>
<evidence type="ECO:0008006" key="5">
    <source>
        <dbReference type="Google" id="ProtNLM"/>
    </source>
</evidence>
<dbReference type="FunFam" id="1.25.40.10:FF:000184">
    <property type="entry name" value="Pentatricopeptide repeat-containing protein, chloroplastic"/>
    <property type="match status" value="1"/>
</dbReference>
<dbReference type="Pfam" id="PF01535">
    <property type="entry name" value="PPR"/>
    <property type="match status" value="2"/>
</dbReference>
<dbReference type="InterPro" id="IPR046960">
    <property type="entry name" value="PPR_At4g14850-like_plant"/>
</dbReference>
<dbReference type="PANTHER" id="PTHR47926:SF411">
    <property type="entry name" value="PENTATRICOPEPTIDE REPEAT-CONTAINING PROTEIN"/>
    <property type="match status" value="1"/>
</dbReference>
<keyword evidence="4" id="KW-1185">Reference proteome</keyword>
<evidence type="ECO:0000256" key="1">
    <source>
        <dbReference type="ARBA" id="ARBA00022737"/>
    </source>
</evidence>
<feature type="repeat" description="PPR" evidence="2">
    <location>
        <begin position="330"/>
        <end position="365"/>
    </location>
</feature>
<dbReference type="Proteomes" id="UP001632038">
    <property type="component" value="Unassembled WGS sequence"/>
</dbReference>
<feature type="repeat" description="PPR" evidence="2">
    <location>
        <begin position="366"/>
        <end position="401"/>
    </location>
</feature>